<dbReference type="Proteomes" id="UP000046784">
    <property type="component" value="Unassembled WGS sequence"/>
</dbReference>
<keyword evidence="3" id="KW-0067">ATP-binding</keyword>
<feature type="binding site" evidence="1">
    <location>
        <position position="25"/>
    </location>
    <ligand>
        <name>Zn(2+)</name>
        <dbReference type="ChEBI" id="CHEBI:29105"/>
    </ligand>
</feature>
<dbReference type="PROSITE" id="PS51902">
    <property type="entry name" value="CLPX_ZB"/>
    <property type="match status" value="1"/>
</dbReference>
<dbReference type="GO" id="GO:0006457">
    <property type="term" value="P:protein folding"/>
    <property type="evidence" value="ECO:0007669"/>
    <property type="project" value="UniProtKB-UniRule"/>
</dbReference>
<keyword evidence="1" id="KW-0862">Zinc</keyword>
<dbReference type="GO" id="GO:0051082">
    <property type="term" value="F:unfolded protein binding"/>
    <property type="evidence" value="ECO:0007669"/>
    <property type="project" value="UniProtKB-UniRule"/>
</dbReference>
<sequence length="99" mass="11124">MMAMNLDFVKYKVEELPPEPSCSFCKKPESEVRIITGPEVNICNECVGLCNEILDEEELVRKNIAITDIVSIQSALPDSYQPVDVAEAIYNAGYRKPKE</sequence>
<keyword evidence="1" id="KW-0479">Metal-binding</keyword>
<gene>
    <name evidence="3" type="primary">clpX_1</name>
    <name evidence="3" type="ORF">ERS008524_01556</name>
</gene>
<comment type="similarity">
    <text evidence="1">Belongs to the ClpX chaperone family.</text>
</comment>
<dbReference type="InterPro" id="IPR059188">
    <property type="entry name" value="Znf_CLPX-like"/>
</dbReference>
<dbReference type="GO" id="GO:0046983">
    <property type="term" value="F:protein dimerization activity"/>
    <property type="evidence" value="ECO:0007669"/>
    <property type="project" value="UniProtKB-UniRule"/>
</dbReference>
<protein>
    <submittedName>
        <fullName evidence="3">ATP-dependent protease ATP-binding subunit ClpX</fullName>
    </submittedName>
</protein>
<comment type="caution">
    <text evidence="3">The sequence shown here is derived from an EMBL/GenBank/DDBJ whole genome shotgun (WGS) entry which is preliminary data.</text>
</comment>
<keyword evidence="3" id="KW-0547">Nucleotide-binding</keyword>
<feature type="binding site" evidence="1">
    <location>
        <position position="46"/>
    </location>
    <ligand>
        <name>Zn(2+)</name>
        <dbReference type="ChEBI" id="CHEBI:29105"/>
    </ligand>
</feature>
<keyword evidence="1" id="KW-0143">Chaperone</keyword>
<dbReference type="SMART" id="SM00994">
    <property type="entry name" value="zf-C4_ClpX"/>
    <property type="match status" value="1"/>
</dbReference>
<dbReference type="SUPFAM" id="SSF57716">
    <property type="entry name" value="Glucocorticoid receptor-like (DNA-binding domain)"/>
    <property type="match status" value="1"/>
</dbReference>
<proteinExistence type="inferred from homology"/>
<feature type="binding site" evidence="1">
    <location>
        <position position="43"/>
    </location>
    <ligand>
        <name>Zn(2+)</name>
        <dbReference type="ChEBI" id="CHEBI:29105"/>
    </ligand>
</feature>
<feature type="binding site" evidence="1">
    <location>
        <position position="22"/>
    </location>
    <ligand>
        <name>Zn(2+)</name>
        <dbReference type="ChEBI" id="CHEBI:29105"/>
    </ligand>
</feature>
<accession>A0AAI8ZQ51</accession>
<dbReference type="InterPro" id="IPR010603">
    <property type="entry name" value="Znf_CppX_C4"/>
</dbReference>
<feature type="domain" description="ClpX-type ZB" evidence="2">
    <location>
        <begin position="10"/>
        <end position="62"/>
    </location>
</feature>
<reference evidence="3 4" key="1">
    <citation type="submission" date="2015-03" db="EMBL/GenBank/DDBJ databases">
        <authorList>
            <consortium name="Pathogen Informatics"/>
            <person name="Murphy D."/>
        </authorList>
    </citation>
    <scope>NUCLEOTIDE SEQUENCE [LARGE SCALE GENOMIC DNA]</scope>
    <source>
        <strain evidence="3 4">3400/83</strain>
    </source>
</reference>
<keyword evidence="3" id="KW-0378">Hydrolase</keyword>
<organism evidence="3 4">
    <name type="scientific">Yersinia frederiksenii</name>
    <dbReference type="NCBI Taxonomy" id="29484"/>
    <lineage>
        <taxon>Bacteria</taxon>
        <taxon>Pseudomonadati</taxon>
        <taxon>Pseudomonadota</taxon>
        <taxon>Gammaproteobacteria</taxon>
        <taxon>Enterobacterales</taxon>
        <taxon>Yersiniaceae</taxon>
        <taxon>Yersinia</taxon>
    </lineage>
</organism>
<dbReference type="GO" id="GO:0008270">
    <property type="term" value="F:zinc ion binding"/>
    <property type="evidence" value="ECO:0007669"/>
    <property type="project" value="UniProtKB-UniRule"/>
</dbReference>
<dbReference type="Pfam" id="PF06689">
    <property type="entry name" value="zf-C4_ClpX"/>
    <property type="match status" value="1"/>
</dbReference>
<evidence type="ECO:0000256" key="1">
    <source>
        <dbReference type="PROSITE-ProRule" id="PRU01250"/>
    </source>
</evidence>
<dbReference type="Gene3D" id="6.20.220.10">
    <property type="entry name" value="ClpX chaperone, C4-type zinc finger domain"/>
    <property type="match status" value="1"/>
</dbReference>
<dbReference type="GO" id="GO:0008233">
    <property type="term" value="F:peptidase activity"/>
    <property type="evidence" value="ECO:0007669"/>
    <property type="project" value="UniProtKB-KW"/>
</dbReference>
<evidence type="ECO:0000313" key="3">
    <source>
        <dbReference type="EMBL" id="CFQ96603.1"/>
    </source>
</evidence>
<evidence type="ECO:0000313" key="4">
    <source>
        <dbReference type="Proteomes" id="UP000046784"/>
    </source>
</evidence>
<dbReference type="RefSeq" id="WP_057643581.1">
    <property type="nucleotide sequence ID" value="NZ_CABMMF010000007.1"/>
</dbReference>
<dbReference type="EMBL" id="CGCB01000007">
    <property type="protein sequence ID" value="CFQ96603.1"/>
    <property type="molecule type" value="Genomic_DNA"/>
</dbReference>
<dbReference type="InterPro" id="IPR038366">
    <property type="entry name" value="Znf_CppX_C4_sf"/>
</dbReference>
<keyword evidence="3" id="KW-0645">Protease</keyword>
<evidence type="ECO:0000259" key="2">
    <source>
        <dbReference type="PROSITE" id="PS51902"/>
    </source>
</evidence>
<name>A0AAI8ZQ51_YERFR</name>
<dbReference type="AlphaFoldDB" id="A0AAI8ZQ51"/>
<dbReference type="GO" id="GO:0006508">
    <property type="term" value="P:proteolysis"/>
    <property type="evidence" value="ECO:0007669"/>
    <property type="project" value="UniProtKB-KW"/>
</dbReference>
<dbReference type="GO" id="GO:0005524">
    <property type="term" value="F:ATP binding"/>
    <property type="evidence" value="ECO:0007669"/>
    <property type="project" value="UniProtKB-KW"/>
</dbReference>